<sequence length="185" mass="20357">MSEKQQNKEELNQENLENEEIENEEQQNDFTEKKSLGSRKGMIALLFILIVLMLYGFLHSAFKSDKKDDVNEPQTKVVKDIKSETNKADYGEQNKRLQKEHEENQEIPYQKVQTPTVDPVAAEEAKAAATAAANAAKEAQAAAAKAAAAEEAAASSAIKFNINSNSSNNDKPANQGKSGYIQVIQ</sequence>
<feature type="compositionally biased region" description="Acidic residues" evidence="1">
    <location>
        <begin position="16"/>
        <end position="27"/>
    </location>
</feature>
<evidence type="ECO:0000256" key="1">
    <source>
        <dbReference type="SAM" id="MobiDB-lite"/>
    </source>
</evidence>
<feature type="compositionally biased region" description="Basic and acidic residues" evidence="1">
    <location>
        <begin position="1"/>
        <end position="11"/>
    </location>
</feature>
<gene>
    <name evidence="3" type="ORF">QP520_07945</name>
</gene>
<reference evidence="3" key="1">
    <citation type="submission" date="2023-05" db="EMBL/GenBank/DDBJ databases">
        <title>Cataloging the Phylogenetic Diversity of Human Bladder Bacteria.</title>
        <authorList>
            <person name="Du J."/>
        </authorList>
    </citation>
    <scope>NUCLEOTIDE SEQUENCE</scope>
    <source>
        <strain evidence="3">UMB10101</strain>
    </source>
</reference>
<dbReference type="EMBL" id="JASORJ010000017">
    <property type="protein sequence ID" value="MDK7357555.1"/>
    <property type="molecule type" value="Genomic_DNA"/>
</dbReference>
<feature type="region of interest" description="Disordered" evidence="1">
    <location>
        <begin position="66"/>
        <end position="120"/>
    </location>
</feature>
<keyword evidence="2" id="KW-0812">Transmembrane</keyword>
<evidence type="ECO:0000256" key="2">
    <source>
        <dbReference type="SAM" id="Phobius"/>
    </source>
</evidence>
<dbReference type="Proteomes" id="UP001236274">
    <property type="component" value="Unassembled WGS sequence"/>
</dbReference>
<protein>
    <submittedName>
        <fullName evidence="3">Uncharacterized protein</fullName>
    </submittedName>
</protein>
<name>A0AAJ1V7A0_9FIRM</name>
<feature type="region of interest" description="Disordered" evidence="1">
    <location>
        <begin position="161"/>
        <end position="185"/>
    </location>
</feature>
<dbReference type="AlphaFoldDB" id="A0AAJ1V7A0"/>
<keyword evidence="2" id="KW-0472">Membrane</keyword>
<comment type="caution">
    <text evidence="3">The sequence shown here is derived from an EMBL/GenBank/DDBJ whole genome shotgun (WGS) entry which is preliminary data.</text>
</comment>
<proteinExistence type="predicted"/>
<feature type="transmembrane region" description="Helical" evidence="2">
    <location>
        <begin position="43"/>
        <end position="62"/>
    </location>
</feature>
<keyword evidence="2" id="KW-1133">Transmembrane helix</keyword>
<accession>A0AAJ1V7A0</accession>
<organism evidence="3 4">
    <name type="scientific">Veillonella atypica</name>
    <dbReference type="NCBI Taxonomy" id="39777"/>
    <lineage>
        <taxon>Bacteria</taxon>
        <taxon>Bacillati</taxon>
        <taxon>Bacillota</taxon>
        <taxon>Negativicutes</taxon>
        <taxon>Veillonellales</taxon>
        <taxon>Veillonellaceae</taxon>
        <taxon>Veillonella</taxon>
    </lineage>
</organism>
<dbReference type="RefSeq" id="WP_285418019.1">
    <property type="nucleotide sequence ID" value="NZ_JASORJ010000017.1"/>
</dbReference>
<feature type="compositionally biased region" description="Basic and acidic residues" evidence="1">
    <location>
        <begin position="77"/>
        <end position="104"/>
    </location>
</feature>
<evidence type="ECO:0000313" key="3">
    <source>
        <dbReference type="EMBL" id="MDK7357555.1"/>
    </source>
</evidence>
<feature type="region of interest" description="Disordered" evidence="1">
    <location>
        <begin position="1"/>
        <end position="33"/>
    </location>
</feature>
<evidence type="ECO:0000313" key="4">
    <source>
        <dbReference type="Proteomes" id="UP001236274"/>
    </source>
</evidence>